<gene>
    <name evidence="4" type="ORF">LCGC14_2762440</name>
</gene>
<dbReference type="AlphaFoldDB" id="A0A0F8YYI7"/>
<feature type="non-terminal residue" evidence="4">
    <location>
        <position position="1"/>
    </location>
</feature>
<dbReference type="SUPFAM" id="SSF53335">
    <property type="entry name" value="S-adenosyl-L-methionine-dependent methyltransferases"/>
    <property type="match status" value="1"/>
</dbReference>
<keyword evidence="3" id="KW-0949">S-adenosyl-L-methionine</keyword>
<reference evidence="4" key="1">
    <citation type="journal article" date="2015" name="Nature">
        <title>Complex archaea that bridge the gap between prokaryotes and eukaryotes.</title>
        <authorList>
            <person name="Spang A."/>
            <person name="Saw J.H."/>
            <person name="Jorgensen S.L."/>
            <person name="Zaremba-Niedzwiedzka K."/>
            <person name="Martijn J."/>
            <person name="Lind A.E."/>
            <person name="van Eijk R."/>
            <person name="Schleper C."/>
            <person name="Guy L."/>
            <person name="Ettema T.J."/>
        </authorList>
    </citation>
    <scope>NUCLEOTIDE SEQUENCE</scope>
</reference>
<name>A0A0F8YYI7_9ZZZZ</name>
<sequence>LYTGTGTIGLFLADAASQVVGIDNIEDAILDAGVNADLNGISNARFFSGDMKNVLSQEFIDREGRPDVLITDPPRAGMHADVINQILYASPRRIVYVSCNPATQARDLQLLGGTYRILEVQPVDMFPHTYHVENIVKLERI</sequence>
<dbReference type="InterPro" id="IPR030390">
    <property type="entry name" value="MeTrfase_TrmA_AS"/>
</dbReference>
<evidence type="ECO:0000256" key="1">
    <source>
        <dbReference type="ARBA" id="ARBA00022603"/>
    </source>
</evidence>
<dbReference type="Gene3D" id="3.40.50.150">
    <property type="entry name" value="Vaccinia Virus protein VP39"/>
    <property type="match status" value="1"/>
</dbReference>
<dbReference type="GO" id="GO:0070475">
    <property type="term" value="P:rRNA base methylation"/>
    <property type="evidence" value="ECO:0007669"/>
    <property type="project" value="TreeGrafter"/>
</dbReference>
<dbReference type="InterPro" id="IPR010280">
    <property type="entry name" value="U5_MeTrfase_fam"/>
</dbReference>
<dbReference type="InterPro" id="IPR030391">
    <property type="entry name" value="MeTrfase_TrmA_CS"/>
</dbReference>
<evidence type="ECO:0000256" key="2">
    <source>
        <dbReference type="ARBA" id="ARBA00022679"/>
    </source>
</evidence>
<dbReference type="InterPro" id="IPR029063">
    <property type="entry name" value="SAM-dependent_MTases_sf"/>
</dbReference>
<evidence type="ECO:0000313" key="4">
    <source>
        <dbReference type="EMBL" id="KKK86517.1"/>
    </source>
</evidence>
<dbReference type="PROSITE" id="PS51687">
    <property type="entry name" value="SAM_MT_RNA_M5U"/>
    <property type="match status" value="1"/>
</dbReference>
<accession>A0A0F8YYI7</accession>
<keyword evidence="1" id="KW-0489">Methyltransferase</keyword>
<dbReference type="Pfam" id="PF05958">
    <property type="entry name" value="tRNA_U5-meth_tr"/>
    <property type="match status" value="1"/>
</dbReference>
<dbReference type="CDD" id="cd02440">
    <property type="entry name" value="AdoMet_MTases"/>
    <property type="match status" value="1"/>
</dbReference>
<evidence type="ECO:0008006" key="5">
    <source>
        <dbReference type="Google" id="ProtNLM"/>
    </source>
</evidence>
<protein>
    <recommendedName>
        <fullName evidence="5">TRAM domain-containing protein</fullName>
    </recommendedName>
</protein>
<dbReference type="PANTHER" id="PTHR11061:SF30">
    <property type="entry name" value="TRNA (URACIL(54)-C(5))-METHYLTRANSFERASE"/>
    <property type="match status" value="1"/>
</dbReference>
<dbReference type="PANTHER" id="PTHR11061">
    <property type="entry name" value="RNA M5U METHYLTRANSFERASE"/>
    <property type="match status" value="1"/>
</dbReference>
<organism evidence="4">
    <name type="scientific">marine sediment metagenome</name>
    <dbReference type="NCBI Taxonomy" id="412755"/>
    <lineage>
        <taxon>unclassified sequences</taxon>
        <taxon>metagenomes</taxon>
        <taxon>ecological metagenomes</taxon>
    </lineage>
</organism>
<evidence type="ECO:0000256" key="3">
    <source>
        <dbReference type="ARBA" id="ARBA00022691"/>
    </source>
</evidence>
<dbReference type="GO" id="GO:0070041">
    <property type="term" value="F:rRNA (uridine-C5-)-methyltransferase activity"/>
    <property type="evidence" value="ECO:0007669"/>
    <property type="project" value="TreeGrafter"/>
</dbReference>
<dbReference type="PROSITE" id="PS01230">
    <property type="entry name" value="TRMA_1"/>
    <property type="match status" value="1"/>
</dbReference>
<keyword evidence="2" id="KW-0808">Transferase</keyword>
<dbReference type="EMBL" id="LAZR01050808">
    <property type="protein sequence ID" value="KKK86517.1"/>
    <property type="molecule type" value="Genomic_DNA"/>
</dbReference>
<dbReference type="PROSITE" id="PS01231">
    <property type="entry name" value="TRMA_2"/>
    <property type="match status" value="1"/>
</dbReference>
<comment type="caution">
    <text evidence="4">The sequence shown here is derived from an EMBL/GenBank/DDBJ whole genome shotgun (WGS) entry which is preliminary data.</text>
</comment>
<proteinExistence type="predicted"/>